<dbReference type="EMBL" id="BRYB01000212">
    <property type="protein sequence ID" value="GMI25321.1"/>
    <property type="molecule type" value="Genomic_DNA"/>
</dbReference>
<protein>
    <submittedName>
        <fullName evidence="2">Uncharacterized protein</fullName>
    </submittedName>
</protein>
<keyword evidence="1" id="KW-0812">Transmembrane</keyword>
<keyword evidence="1" id="KW-0472">Membrane</keyword>
<comment type="caution">
    <text evidence="2">The sequence shown here is derived from an EMBL/GenBank/DDBJ whole genome shotgun (WGS) entry which is preliminary data.</text>
</comment>
<evidence type="ECO:0000313" key="2">
    <source>
        <dbReference type="EMBL" id="GMI25321.1"/>
    </source>
</evidence>
<dbReference type="Proteomes" id="UP001165060">
    <property type="component" value="Unassembled WGS sequence"/>
</dbReference>
<feature type="transmembrane region" description="Helical" evidence="1">
    <location>
        <begin position="266"/>
        <end position="285"/>
    </location>
</feature>
<sequence length="296" mass="32928">MADILADVIVSQITETASSNTQISRAGIGRTASDRARARAASEASTASDRHEAMVRFSKRWACSFAPPLSTSDADQKDATTNPLGWVLASCLLQYFNTSHWLNVAFAAVESTVTFTIYLLVDIGSALVFLLFSTDWFQARKVTRKGRLSFAFEKKTNEENIEFALDKRFDKLFNVTMFSVIQFAELWFAVFTAALFYVLRNGPNGDNTALGPHRLSADNYARLNQFLFLVIASEVFTSIMLFSFGIKKVGIDPRPYIGEYLGAHSLAGMHLMPLILQLPIVLMMFDHASMGFKIGE</sequence>
<organism evidence="2 3">
    <name type="scientific">Tetraparma gracilis</name>
    <dbReference type="NCBI Taxonomy" id="2962635"/>
    <lineage>
        <taxon>Eukaryota</taxon>
        <taxon>Sar</taxon>
        <taxon>Stramenopiles</taxon>
        <taxon>Ochrophyta</taxon>
        <taxon>Bolidophyceae</taxon>
        <taxon>Parmales</taxon>
        <taxon>Triparmaceae</taxon>
        <taxon>Tetraparma</taxon>
    </lineage>
</organism>
<proteinExistence type="predicted"/>
<feature type="transmembrane region" description="Helical" evidence="1">
    <location>
        <begin position="226"/>
        <end position="246"/>
    </location>
</feature>
<reference evidence="2 3" key="1">
    <citation type="journal article" date="2023" name="Commun. Biol.">
        <title>Genome analysis of Parmales, the sister group of diatoms, reveals the evolutionary specialization of diatoms from phago-mixotrophs to photoautotrophs.</title>
        <authorList>
            <person name="Ban H."/>
            <person name="Sato S."/>
            <person name="Yoshikawa S."/>
            <person name="Yamada K."/>
            <person name="Nakamura Y."/>
            <person name="Ichinomiya M."/>
            <person name="Sato N."/>
            <person name="Blanc-Mathieu R."/>
            <person name="Endo H."/>
            <person name="Kuwata A."/>
            <person name="Ogata H."/>
        </authorList>
    </citation>
    <scope>NUCLEOTIDE SEQUENCE [LARGE SCALE GENOMIC DNA]</scope>
</reference>
<feature type="transmembrane region" description="Helical" evidence="1">
    <location>
        <begin position="115"/>
        <end position="137"/>
    </location>
</feature>
<gene>
    <name evidence="2" type="ORF">TeGR_g7045</name>
</gene>
<evidence type="ECO:0000313" key="3">
    <source>
        <dbReference type="Proteomes" id="UP001165060"/>
    </source>
</evidence>
<evidence type="ECO:0000256" key="1">
    <source>
        <dbReference type="SAM" id="Phobius"/>
    </source>
</evidence>
<accession>A0ABQ6MFC1</accession>
<keyword evidence="3" id="KW-1185">Reference proteome</keyword>
<name>A0ABQ6MFC1_9STRA</name>
<feature type="transmembrane region" description="Helical" evidence="1">
    <location>
        <begin position="175"/>
        <end position="199"/>
    </location>
</feature>
<keyword evidence="1" id="KW-1133">Transmembrane helix</keyword>